<name>A0A2W0H9Z8_9BACI</name>
<dbReference type="EMBL" id="PDOF01000001">
    <property type="protein sequence ID" value="PYZ97606.1"/>
    <property type="molecule type" value="Genomic_DNA"/>
</dbReference>
<keyword evidence="3" id="KW-1185">Reference proteome</keyword>
<reference evidence="2 3" key="1">
    <citation type="submission" date="2017-10" db="EMBL/GenBank/DDBJ databases">
        <title>Bacillus sp. nov., a halophilic bacterium isolated from a Yangshapao Lake.</title>
        <authorList>
            <person name="Wang H."/>
        </authorList>
    </citation>
    <scope>NUCLEOTIDE SEQUENCE [LARGE SCALE GENOMIC DNA]</scope>
    <source>
        <strain evidence="2 3">YSP-3</strain>
    </source>
</reference>
<feature type="transmembrane region" description="Helical" evidence="1">
    <location>
        <begin position="111"/>
        <end position="131"/>
    </location>
</feature>
<sequence>MGRLEKRLVYLFTGEWMSAGVFAVLYFYFSSEFALSGSIGLMFSVALLCLILLQGGLYWFVRWRTVRTGKPGTQVYRQLPYWKRVNQALLLIGGVVLLLEIILAAPVLPVILAIMFVYGFAVIEYINYFHVQLTNYRGGRFRRSSIAKEIERQLQS</sequence>
<evidence type="ECO:0000313" key="3">
    <source>
        <dbReference type="Proteomes" id="UP000248066"/>
    </source>
</evidence>
<dbReference type="Proteomes" id="UP000248066">
    <property type="component" value="Unassembled WGS sequence"/>
</dbReference>
<evidence type="ECO:0000256" key="1">
    <source>
        <dbReference type="SAM" id="Phobius"/>
    </source>
</evidence>
<evidence type="ECO:0000313" key="2">
    <source>
        <dbReference type="EMBL" id="PYZ97606.1"/>
    </source>
</evidence>
<feature type="transmembrane region" description="Helical" evidence="1">
    <location>
        <begin position="88"/>
        <end position="105"/>
    </location>
</feature>
<accession>A0A2W0H9Z8</accession>
<keyword evidence="1" id="KW-0812">Transmembrane</keyword>
<dbReference type="AlphaFoldDB" id="A0A2W0H9Z8"/>
<protein>
    <submittedName>
        <fullName evidence="2">Uncharacterized protein</fullName>
    </submittedName>
</protein>
<organism evidence="2 3">
    <name type="scientific">Alteribacter lacisalsi</name>
    <dbReference type="NCBI Taxonomy" id="2045244"/>
    <lineage>
        <taxon>Bacteria</taxon>
        <taxon>Bacillati</taxon>
        <taxon>Bacillota</taxon>
        <taxon>Bacilli</taxon>
        <taxon>Bacillales</taxon>
        <taxon>Bacillaceae</taxon>
        <taxon>Alteribacter</taxon>
    </lineage>
</organism>
<comment type="caution">
    <text evidence="2">The sequence shown here is derived from an EMBL/GenBank/DDBJ whole genome shotgun (WGS) entry which is preliminary data.</text>
</comment>
<keyword evidence="1" id="KW-0472">Membrane</keyword>
<gene>
    <name evidence="2" type="ORF">CR205_03150</name>
</gene>
<dbReference type="OrthoDB" id="4826010at2"/>
<proteinExistence type="predicted"/>
<feature type="transmembrane region" description="Helical" evidence="1">
    <location>
        <begin position="41"/>
        <end position="61"/>
    </location>
</feature>
<keyword evidence="1" id="KW-1133">Transmembrane helix</keyword>
<feature type="transmembrane region" description="Helical" evidence="1">
    <location>
        <begin position="7"/>
        <end position="29"/>
    </location>
</feature>